<evidence type="ECO:0000256" key="1">
    <source>
        <dbReference type="SAM" id="Phobius"/>
    </source>
</evidence>
<keyword evidence="1" id="KW-0472">Membrane</keyword>
<keyword evidence="1" id="KW-0812">Transmembrane</keyword>
<evidence type="ECO:0000313" key="2">
    <source>
        <dbReference type="EMBL" id="CAI5450595.1"/>
    </source>
</evidence>
<dbReference type="AlphaFoldDB" id="A0A9P1N437"/>
<gene>
    <name evidence="2" type="ORF">CAMP_LOCUS13232</name>
    <name evidence="3" type="ORF">CAMP_LOCUS13234</name>
</gene>
<evidence type="ECO:0000313" key="3">
    <source>
        <dbReference type="EMBL" id="CAI5450597.1"/>
    </source>
</evidence>
<protein>
    <submittedName>
        <fullName evidence="2">Uncharacterized protein</fullName>
    </submittedName>
</protein>
<accession>A0A9P1N437</accession>
<sequence length="68" mass="7299">MFTPTIRVVTIGDQDSSTFAAPTPAIGCCAPPIVHILQKRRSMRSLSCGVMVVVRCVVLMTMAIVSSF</sequence>
<dbReference type="EMBL" id="CANHGI010000005">
    <property type="protein sequence ID" value="CAI5450595.1"/>
    <property type="molecule type" value="Genomic_DNA"/>
</dbReference>
<dbReference type="EMBL" id="CANHGI010000005">
    <property type="protein sequence ID" value="CAI5450597.1"/>
    <property type="molecule type" value="Genomic_DNA"/>
</dbReference>
<evidence type="ECO:0000313" key="4">
    <source>
        <dbReference type="Proteomes" id="UP001152747"/>
    </source>
</evidence>
<keyword evidence="1" id="KW-1133">Transmembrane helix</keyword>
<reference evidence="2" key="1">
    <citation type="submission" date="2022-11" db="EMBL/GenBank/DDBJ databases">
        <authorList>
            <person name="Kikuchi T."/>
        </authorList>
    </citation>
    <scope>NUCLEOTIDE SEQUENCE</scope>
    <source>
        <strain evidence="2">PS1010</strain>
    </source>
</reference>
<organism evidence="2 4">
    <name type="scientific">Caenorhabditis angaria</name>
    <dbReference type="NCBI Taxonomy" id="860376"/>
    <lineage>
        <taxon>Eukaryota</taxon>
        <taxon>Metazoa</taxon>
        <taxon>Ecdysozoa</taxon>
        <taxon>Nematoda</taxon>
        <taxon>Chromadorea</taxon>
        <taxon>Rhabditida</taxon>
        <taxon>Rhabditina</taxon>
        <taxon>Rhabditomorpha</taxon>
        <taxon>Rhabditoidea</taxon>
        <taxon>Rhabditidae</taxon>
        <taxon>Peloderinae</taxon>
        <taxon>Caenorhabditis</taxon>
    </lineage>
</organism>
<proteinExistence type="predicted"/>
<name>A0A9P1N437_9PELO</name>
<keyword evidence="4" id="KW-1185">Reference proteome</keyword>
<dbReference type="Proteomes" id="UP001152747">
    <property type="component" value="Unassembled WGS sequence"/>
</dbReference>
<comment type="caution">
    <text evidence="2">The sequence shown here is derived from an EMBL/GenBank/DDBJ whole genome shotgun (WGS) entry which is preliminary data.</text>
</comment>
<feature type="transmembrane region" description="Helical" evidence="1">
    <location>
        <begin position="46"/>
        <end position="65"/>
    </location>
</feature>